<evidence type="ECO:0000313" key="4">
    <source>
        <dbReference type="Proteomes" id="UP001187192"/>
    </source>
</evidence>
<gene>
    <name evidence="2" type="ORF">TIFTF001_053801</name>
    <name evidence="3" type="ORF">TIFTF001_053803</name>
</gene>
<feature type="transmembrane region" description="Helical" evidence="1">
    <location>
        <begin position="80"/>
        <end position="106"/>
    </location>
</feature>
<feature type="transmembrane region" description="Helical" evidence="1">
    <location>
        <begin position="12"/>
        <end position="30"/>
    </location>
</feature>
<feature type="transmembrane region" description="Helical" evidence="1">
    <location>
        <begin position="50"/>
        <end position="68"/>
    </location>
</feature>
<name>A0AA88ELU7_FICCA</name>
<keyword evidence="1" id="KW-0472">Membrane</keyword>
<sequence length="215" mass="22679">MARAVSTEPVGLATGIAVEAAGFAAVLAAYTNDLLGGKSFHLSRHNTVEVAGLLAGHAILAELVVLVAKPAGLGSEATGLAAESAGLAAGIVMETAGLVVLVVLPWRWQVWWRPLHFLWSWQVECLAMALVVSAEPASLAACIATEAAGFVAVLTADANNLFGEPGPIRLSSCGALVGNVVSLHERHVEWKSYPITIFDFSKFLDLFQALNFHFY</sequence>
<organism evidence="3 4">
    <name type="scientific">Ficus carica</name>
    <name type="common">Common fig</name>
    <dbReference type="NCBI Taxonomy" id="3494"/>
    <lineage>
        <taxon>Eukaryota</taxon>
        <taxon>Viridiplantae</taxon>
        <taxon>Streptophyta</taxon>
        <taxon>Embryophyta</taxon>
        <taxon>Tracheophyta</taxon>
        <taxon>Spermatophyta</taxon>
        <taxon>Magnoliopsida</taxon>
        <taxon>eudicotyledons</taxon>
        <taxon>Gunneridae</taxon>
        <taxon>Pentapetalae</taxon>
        <taxon>rosids</taxon>
        <taxon>fabids</taxon>
        <taxon>Rosales</taxon>
        <taxon>Moraceae</taxon>
        <taxon>Ficeae</taxon>
        <taxon>Ficus</taxon>
    </lineage>
</organism>
<protein>
    <submittedName>
        <fullName evidence="3">Uncharacterized protein</fullName>
    </submittedName>
</protein>
<dbReference type="Proteomes" id="UP001187192">
    <property type="component" value="Unassembled WGS sequence"/>
</dbReference>
<keyword evidence="4" id="KW-1185">Reference proteome</keyword>
<keyword evidence="1" id="KW-0812">Transmembrane</keyword>
<dbReference type="EMBL" id="BTGU01013408">
    <property type="protein sequence ID" value="GMN74161.1"/>
    <property type="molecule type" value="Genomic_DNA"/>
</dbReference>
<evidence type="ECO:0000256" key="1">
    <source>
        <dbReference type="SAM" id="Phobius"/>
    </source>
</evidence>
<proteinExistence type="predicted"/>
<evidence type="ECO:0000313" key="3">
    <source>
        <dbReference type="EMBL" id="GMN74161.1"/>
    </source>
</evidence>
<reference evidence="3" key="1">
    <citation type="submission" date="2023-07" db="EMBL/GenBank/DDBJ databases">
        <title>draft genome sequence of fig (Ficus carica).</title>
        <authorList>
            <person name="Takahashi T."/>
            <person name="Nishimura K."/>
        </authorList>
    </citation>
    <scope>NUCLEOTIDE SEQUENCE</scope>
</reference>
<dbReference type="EMBL" id="BTGU01013406">
    <property type="protein sequence ID" value="GMN74149.1"/>
    <property type="molecule type" value="Genomic_DNA"/>
</dbReference>
<keyword evidence="1" id="KW-1133">Transmembrane helix</keyword>
<dbReference type="AlphaFoldDB" id="A0AA88ELU7"/>
<evidence type="ECO:0000313" key="2">
    <source>
        <dbReference type="EMBL" id="GMN74149.1"/>
    </source>
</evidence>
<accession>A0AA88ELU7</accession>
<comment type="caution">
    <text evidence="3">The sequence shown here is derived from an EMBL/GenBank/DDBJ whole genome shotgun (WGS) entry which is preliminary data.</text>
</comment>